<dbReference type="KEGG" id="bti:BTG_30958"/>
<gene>
    <name evidence="2" type="ORF">BTG_30958</name>
</gene>
<dbReference type="Pfam" id="PF08867">
    <property type="entry name" value="FRG"/>
    <property type="match status" value="1"/>
</dbReference>
<keyword evidence="2" id="KW-0614">Plasmid</keyword>
<dbReference type="Proteomes" id="UP000005259">
    <property type="component" value="Plasmid p01"/>
</dbReference>
<evidence type="ECO:0000313" key="3">
    <source>
        <dbReference type="Proteomes" id="UP000005259"/>
    </source>
</evidence>
<dbReference type="RefSeq" id="WP_000185539.1">
    <property type="nucleotide sequence ID" value="NC_018486.1"/>
</dbReference>
<sequence>MTNTEQYSHRDRTGHIPKKEIVDDLASYIKLFSTGNLKNYYFRGEPTNYKETVSSALRGKGLHAYLDMERDFHEEYPFFHMKKEFRREVWYKLSGDERMHFSAFSQHHGIPTNLIDITSSPLVALYFACQKINPPENGSENLDINQGFVYLIEDSFVDITNILSKFEDDNILELLAYNKRNLFIDMYNLFLDFKKMNPQKFYQYLKELTEEYHAYFKNIASEQQIPKDSVPEGTFNNIVFYSYVHKINEHNEKLQQIYNQIEDVCDEVFLYLAILQSFLKNVLDGNEHIYWFDKIMPMFKYAPILSFDRGRNQQGLFIYQTYLNYIAGIIKTPMLPRQRIWSDKIIVIKNKEKILEELDFMGINEKFIYGDYDHIASYIRNKRR</sequence>
<accession>A0A9W3P0W3</accession>
<dbReference type="AlphaFoldDB" id="A0A9W3P0W3"/>
<protein>
    <submittedName>
        <fullName evidence="2">FRG domain protein</fullName>
    </submittedName>
</protein>
<evidence type="ECO:0000313" key="2">
    <source>
        <dbReference type="EMBL" id="AFQ19530.1"/>
    </source>
</evidence>
<dbReference type="SMART" id="SM00901">
    <property type="entry name" value="FRG"/>
    <property type="match status" value="1"/>
</dbReference>
<evidence type="ECO:0000259" key="1">
    <source>
        <dbReference type="SMART" id="SM00901"/>
    </source>
</evidence>
<proteinExistence type="predicted"/>
<reference evidence="2 3" key="1">
    <citation type="submission" date="2012-08" db="EMBL/GenBank/DDBJ databases">
        <authorList>
            <person name="Doggett N."/>
            <person name="Teshima H."/>
            <person name="Bruce D."/>
            <person name="Detter J.C."/>
            <person name="Johnson S.L."/>
            <person name="Han C."/>
        </authorList>
    </citation>
    <scope>NUCLEOTIDE SEQUENCE [LARGE SCALE GENOMIC DNA]</scope>
    <source>
        <strain evidence="2 3">HD-771</strain>
        <plasmid evidence="2 3">p01</plasmid>
    </source>
</reference>
<name>A0A9W3P0W3_BACTU</name>
<organism evidence="2 3">
    <name type="scientific">Bacillus thuringiensis HD-771</name>
    <dbReference type="NCBI Taxonomy" id="1218175"/>
    <lineage>
        <taxon>Bacteria</taxon>
        <taxon>Bacillati</taxon>
        <taxon>Bacillota</taxon>
        <taxon>Bacilli</taxon>
        <taxon>Bacillales</taxon>
        <taxon>Bacillaceae</taxon>
        <taxon>Bacillus</taxon>
        <taxon>Bacillus cereus group</taxon>
    </lineage>
</organism>
<feature type="domain" description="FRG" evidence="1">
    <location>
        <begin position="36"/>
        <end position="142"/>
    </location>
</feature>
<dbReference type="InterPro" id="IPR014966">
    <property type="entry name" value="FRG-dom"/>
</dbReference>
<dbReference type="EMBL" id="CP003753">
    <property type="protein sequence ID" value="AFQ19530.1"/>
    <property type="molecule type" value="Genomic_DNA"/>
</dbReference>
<geneLocation type="plasmid" evidence="2 3">
    <name>p01</name>
</geneLocation>